<name>V5SG53_9HYPH</name>
<dbReference type="RefSeq" id="WP_023787704.1">
    <property type="nucleotide sequence ID" value="NC_022997.1"/>
</dbReference>
<accession>V5SG53</accession>
<dbReference type="STRING" id="1029756.W911_11815"/>
<feature type="signal peptide" evidence="1">
    <location>
        <begin position="1"/>
        <end position="25"/>
    </location>
</feature>
<sequence length="184" mass="19775">MSRFRLLLAGAVVVGALAPAGYAHEQGHGGAQKKESTCTEFIWPLETERAWFRANDALPLKSGDTFATPPTDKAIRVQLRPSASVELPAPPTSTPKPDDAKRFAGVIHFKDIKEGHYQVAISTSGWIDVVQGGKALEATAHTGSPHCDELRKSVRFEIAAGPFSVQVYGVPTDTIRFAVRPAAD</sequence>
<evidence type="ECO:0000313" key="2">
    <source>
        <dbReference type="EMBL" id="AHB48934.1"/>
    </source>
</evidence>
<reference evidence="2 3" key="1">
    <citation type="journal article" date="2014" name="Genome Announc.">
        <title>Complete Genome Sequence of Hyphomicrobium nitrativorans Strain NL23, a Denitrifying Bacterium Isolated from Biofilm of a Methanol-Fed Denitrification System Treating Seawater at the Montreal Biodome.</title>
        <authorList>
            <person name="Martineau C."/>
            <person name="Villeneuve C."/>
            <person name="Mauffrey F."/>
            <person name="Villemur R."/>
        </authorList>
    </citation>
    <scope>NUCLEOTIDE SEQUENCE [LARGE SCALE GENOMIC DNA]</scope>
    <source>
        <strain evidence="2">NL23</strain>
    </source>
</reference>
<dbReference type="KEGG" id="hni:W911_11815"/>
<dbReference type="AlphaFoldDB" id="V5SG53"/>
<dbReference type="OrthoDB" id="7376020at2"/>
<dbReference type="Proteomes" id="UP000018542">
    <property type="component" value="Chromosome"/>
</dbReference>
<proteinExistence type="predicted"/>
<gene>
    <name evidence="2" type="ORF">W911_11815</name>
</gene>
<evidence type="ECO:0000313" key="3">
    <source>
        <dbReference type="Proteomes" id="UP000018542"/>
    </source>
</evidence>
<evidence type="ECO:0000256" key="1">
    <source>
        <dbReference type="SAM" id="SignalP"/>
    </source>
</evidence>
<dbReference type="HOGENOM" id="CLU_114847_0_0_5"/>
<keyword evidence="1" id="KW-0732">Signal</keyword>
<dbReference type="EMBL" id="CP006912">
    <property type="protein sequence ID" value="AHB48934.1"/>
    <property type="molecule type" value="Genomic_DNA"/>
</dbReference>
<dbReference type="PATRIC" id="fig|1029756.8.peg.2453"/>
<keyword evidence="3" id="KW-1185">Reference proteome</keyword>
<feature type="chain" id="PRO_5004740628" evidence="1">
    <location>
        <begin position="26"/>
        <end position="184"/>
    </location>
</feature>
<protein>
    <submittedName>
        <fullName evidence="2">Uncharacterized protein</fullName>
    </submittedName>
</protein>
<organism evidence="2 3">
    <name type="scientific">Hyphomicrobium nitrativorans NL23</name>
    <dbReference type="NCBI Taxonomy" id="1029756"/>
    <lineage>
        <taxon>Bacteria</taxon>
        <taxon>Pseudomonadati</taxon>
        <taxon>Pseudomonadota</taxon>
        <taxon>Alphaproteobacteria</taxon>
        <taxon>Hyphomicrobiales</taxon>
        <taxon>Hyphomicrobiaceae</taxon>
        <taxon>Hyphomicrobium</taxon>
    </lineage>
</organism>